<dbReference type="GO" id="GO:0006351">
    <property type="term" value="P:DNA-templated transcription"/>
    <property type="evidence" value="ECO:0007669"/>
    <property type="project" value="TreeGrafter"/>
</dbReference>
<dbReference type="Proteomes" id="UP000078435">
    <property type="component" value="Unassembled WGS sequence"/>
</dbReference>
<proteinExistence type="inferred from homology"/>
<evidence type="ECO:0000256" key="2">
    <source>
        <dbReference type="ARBA" id="ARBA00023015"/>
    </source>
</evidence>
<dbReference type="Pfam" id="PF03466">
    <property type="entry name" value="LysR_substrate"/>
    <property type="match status" value="1"/>
</dbReference>
<dbReference type="GO" id="GO:0043565">
    <property type="term" value="F:sequence-specific DNA binding"/>
    <property type="evidence" value="ECO:0007669"/>
    <property type="project" value="TreeGrafter"/>
</dbReference>
<dbReference type="GO" id="GO:0003700">
    <property type="term" value="F:DNA-binding transcription factor activity"/>
    <property type="evidence" value="ECO:0007669"/>
    <property type="project" value="InterPro"/>
</dbReference>
<keyword evidence="3" id="KW-0238">DNA-binding</keyword>
<gene>
    <name evidence="6" type="ORF">LCR_10080</name>
</gene>
<name>A0A175VI89_AEREN</name>
<dbReference type="AlphaFoldDB" id="A0A175VI89"/>
<dbReference type="FunFam" id="1.10.10.10:FF:000001">
    <property type="entry name" value="LysR family transcriptional regulator"/>
    <property type="match status" value="1"/>
</dbReference>
<sequence length="300" mass="33704">MKTHSDELTLFVAVVEAGSFRQAAENLGMDNSVVSRGIKRLEEKLATVLLNRTTRRVGLTEEGSWFYQRAVKILTEMSEAEGLLLMRREQPEGILRVDAATPFILHRLVPIIGEFRRRYPGIELQLHSSEGFINLMERRVDMAIRIGELSDSSLRALPLGRSRLRLLASPDYLREYGTPRQPADLLTGHELLGFLHPDHLNHWPLLSEEQGDRFPINPTLRASSGETLRQLALAGEGIVCLSDFMTGPDRASGALVEVLARSNSGASRPINAVFYSDAQRDIRLRVWLDFLKEQLGSHTL</sequence>
<dbReference type="Pfam" id="PF00126">
    <property type="entry name" value="HTH_1"/>
    <property type="match status" value="1"/>
</dbReference>
<comment type="similarity">
    <text evidence="1">Belongs to the LysR transcriptional regulatory family.</text>
</comment>
<reference evidence="6 7" key="1">
    <citation type="submission" date="2016-02" db="EMBL/GenBank/DDBJ databases">
        <title>Draft genome sequence of Aeromonas trota strain 1999lcr isolated from cerebrospinal fluid (CSF).</title>
        <authorList>
            <person name="Dallagassa C.B."/>
            <person name="Prediger K.C."/>
            <person name="Weiss V.A."/>
            <person name="Assis F.E."/>
            <person name="Baura V."/>
            <person name="Cruz L.M."/>
            <person name="Souza E.M."/>
            <person name="Pedrosa F.O."/>
            <person name="Fadel-Picheth C.M."/>
        </authorList>
    </citation>
    <scope>NUCLEOTIDE SEQUENCE [LARGE SCALE GENOMIC DNA]</scope>
    <source>
        <strain evidence="6 7">1999lcr</strain>
    </source>
</reference>
<organism evidence="6 7">
    <name type="scientific">Aeromonas enteropelogenes</name>
    <name type="common">Aeromonas trota</name>
    <dbReference type="NCBI Taxonomy" id="29489"/>
    <lineage>
        <taxon>Bacteria</taxon>
        <taxon>Pseudomonadati</taxon>
        <taxon>Pseudomonadota</taxon>
        <taxon>Gammaproteobacteria</taxon>
        <taxon>Aeromonadales</taxon>
        <taxon>Aeromonadaceae</taxon>
        <taxon>Aeromonas</taxon>
    </lineage>
</organism>
<evidence type="ECO:0000313" key="6">
    <source>
        <dbReference type="EMBL" id="KXU80444.1"/>
    </source>
</evidence>
<dbReference type="EMBL" id="JMGO02000003">
    <property type="protein sequence ID" value="KXU80444.1"/>
    <property type="molecule type" value="Genomic_DNA"/>
</dbReference>
<accession>A0A175VI89</accession>
<feature type="domain" description="HTH lysR-type" evidence="5">
    <location>
        <begin position="1"/>
        <end position="60"/>
    </location>
</feature>
<dbReference type="PANTHER" id="PTHR30537:SF20">
    <property type="entry name" value="TRANSCRIPTIONAL REGULATORY PROTEIN"/>
    <property type="match status" value="1"/>
</dbReference>
<evidence type="ECO:0000313" key="7">
    <source>
        <dbReference type="Proteomes" id="UP000078435"/>
    </source>
</evidence>
<dbReference type="SUPFAM" id="SSF53850">
    <property type="entry name" value="Periplasmic binding protein-like II"/>
    <property type="match status" value="1"/>
</dbReference>
<dbReference type="RefSeq" id="WP_061475712.1">
    <property type="nucleotide sequence ID" value="NZ_JMGO02000003.1"/>
</dbReference>
<dbReference type="InterPro" id="IPR036388">
    <property type="entry name" value="WH-like_DNA-bd_sf"/>
</dbReference>
<protein>
    <submittedName>
        <fullName evidence="6">LysR family transcriptional regulator</fullName>
    </submittedName>
</protein>
<dbReference type="PANTHER" id="PTHR30537">
    <property type="entry name" value="HTH-TYPE TRANSCRIPTIONAL REGULATOR"/>
    <property type="match status" value="1"/>
</dbReference>
<dbReference type="InterPro" id="IPR036390">
    <property type="entry name" value="WH_DNA-bd_sf"/>
</dbReference>
<dbReference type="InterPro" id="IPR005119">
    <property type="entry name" value="LysR_subst-bd"/>
</dbReference>
<evidence type="ECO:0000256" key="3">
    <source>
        <dbReference type="ARBA" id="ARBA00023125"/>
    </source>
</evidence>
<evidence type="ECO:0000256" key="4">
    <source>
        <dbReference type="ARBA" id="ARBA00023163"/>
    </source>
</evidence>
<dbReference type="OrthoDB" id="9815676at2"/>
<comment type="caution">
    <text evidence="6">The sequence shown here is derived from an EMBL/GenBank/DDBJ whole genome shotgun (WGS) entry which is preliminary data.</text>
</comment>
<evidence type="ECO:0000256" key="1">
    <source>
        <dbReference type="ARBA" id="ARBA00009437"/>
    </source>
</evidence>
<dbReference type="PROSITE" id="PS50931">
    <property type="entry name" value="HTH_LYSR"/>
    <property type="match status" value="1"/>
</dbReference>
<keyword evidence="2" id="KW-0805">Transcription regulation</keyword>
<dbReference type="Gene3D" id="3.40.190.10">
    <property type="entry name" value="Periplasmic binding protein-like II"/>
    <property type="match status" value="2"/>
</dbReference>
<dbReference type="SUPFAM" id="SSF46785">
    <property type="entry name" value="Winged helix' DNA-binding domain"/>
    <property type="match status" value="1"/>
</dbReference>
<dbReference type="Gene3D" id="1.10.10.10">
    <property type="entry name" value="Winged helix-like DNA-binding domain superfamily/Winged helix DNA-binding domain"/>
    <property type="match status" value="1"/>
</dbReference>
<keyword evidence="4" id="KW-0804">Transcription</keyword>
<evidence type="ECO:0000259" key="5">
    <source>
        <dbReference type="PROSITE" id="PS50931"/>
    </source>
</evidence>
<dbReference type="InterPro" id="IPR058163">
    <property type="entry name" value="LysR-type_TF_proteobact-type"/>
</dbReference>
<dbReference type="STRING" id="29489.VL01_03560"/>
<dbReference type="InterPro" id="IPR000847">
    <property type="entry name" value="LysR_HTH_N"/>
</dbReference>